<gene>
    <name evidence="1" type="ORF">NPIL_83101</name>
</gene>
<comment type="caution">
    <text evidence="1">The sequence shown here is derived from an EMBL/GenBank/DDBJ whole genome shotgun (WGS) entry which is preliminary data.</text>
</comment>
<reference evidence="1" key="1">
    <citation type="submission" date="2020-08" db="EMBL/GenBank/DDBJ databases">
        <title>Multicomponent nature underlies the extraordinary mechanical properties of spider dragline silk.</title>
        <authorList>
            <person name="Kono N."/>
            <person name="Nakamura H."/>
            <person name="Mori M."/>
            <person name="Yoshida Y."/>
            <person name="Ohtoshi R."/>
            <person name="Malay A.D."/>
            <person name="Moran D.A.P."/>
            <person name="Tomita M."/>
            <person name="Numata K."/>
            <person name="Arakawa K."/>
        </authorList>
    </citation>
    <scope>NUCLEOTIDE SEQUENCE</scope>
</reference>
<sequence length="138" mass="15805">MSINPCYFKATVNLEENESAGGDRSGNTVCVTIQYLDIASLFSQFVPNFQIDSLLHDTTQKQRTEKINNKYINKQKHENTHYRKRNVIEHDEGVTDNWSIPIIDSRGDSHYSLVKSCREKDQKGNKDSQINNLCGVPK</sequence>
<organism evidence="1 2">
    <name type="scientific">Nephila pilipes</name>
    <name type="common">Giant wood spider</name>
    <name type="synonym">Nephila maculata</name>
    <dbReference type="NCBI Taxonomy" id="299642"/>
    <lineage>
        <taxon>Eukaryota</taxon>
        <taxon>Metazoa</taxon>
        <taxon>Ecdysozoa</taxon>
        <taxon>Arthropoda</taxon>
        <taxon>Chelicerata</taxon>
        <taxon>Arachnida</taxon>
        <taxon>Araneae</taxon>
        <taxon>Araneomorphae</taxon>
        <taxon>Entelegynae</taxon>
        <taxon>Araneoidea</taxon>
        <taxon>Nephilidae</taxon>
        <taxon>Nephila</taxon>
    </lineage>
</organism>
<protein>
    <submittedName>
        <fullName evidence="1">Uncharacterized protein</fullName>
    </submittedName>
</protein>
<proteinExistence type="predicted"/>
<dbReference type="Proteomes" id="UP000887013">
    <property type="component" value="Unassembled WGS sequence"/>
</dbReference>
<name>A0A8X6PG90_NEPPI</name>
<dbReference type="EMBL" id="BMAW01068200">
    <property type="protein sequence ID" value="GFT63278.1"/>
    <property type="molecule type" value="Genomic_DNA"/>
</dbReference>
<evidence type="ECO:0000313" key="1">
    <source>
        <dbReference type="EMBL" id="GFT63278.1"/>
    </source>
</evidence>
<keyword evidence="2" id="KW-1185">Reference proteome</keyword>
<accession>A0A8X6PG90</accession>
<evidence type="ECO:0000313" key="2">
    <source>
        <dbReference type="Proteomes" id="UP000887013"/>
    </source>
</evidence>
<dbReference type="AlphaFoldDB" id="A0A8X6PG90"/>